<dbReference type="PANTHER" id="PTHR42852:SF6">
    <property type="entry name" value="THIOL:DISULFIDE INTERCHANGE PROTEIN DSBE"/>
    <property type="match status" value="1"/>
</dbReference>
<evidence type="ECO:0000256" key="1">
    <source>
        <dbReference type="ARBA" id="ARBA00004196"/>
    </source>
</evidence>
<proteinExistence type="predicted"/>
<dbReference type="PROSITE" id="PS51352">
    <property type="entry name" value="THIOREDOXIN_2"/>
    <property type="match status" value="1"/>
</dbReference>
<evidence type="ECO:0000256" key="4">
    <source>
        <dbReference type="ARBA" id="ARBA00023284"/>
    </source>
</evidence>
<dbReference type="Pfam" id="PF08534">
    <property type="entry name" value="Redoxin"/>
    <property type="match status" value="1"/>
</dbReference>
<dbReference type="Gene3D" id="3.40.30.10">
    <property type="entry name" value="Glutaredoxin"/>
    <property type="match status" value="1"/>
</dbReference>
<keyword evidence="8" id="KW-1185">Reference proteome</keyword>
<name>A0A255ZA83_9FLAO</name>
<keyword evidence="5" id="KW-1133">Transmembrane helix</keyword>
<feature type="transmembrane region" description="Helical" evidence="5">
    <location>
        <begin position="63"/>
        <end position="82"/>
    </location>
</feature>
<feature type="transmembrane region" description="Helical" evidence="5">
    <location>
        <begin position="103"/>
        <end position="133"/>
    </location>
</feature>
<evidence type="ECO:0000256" key="2">
    <source>
        <dbReference type="ARBA" id="ARBA00022748"/>
    </source>
</evidence>
<dbReference type="InterPro" id="IPR036249">
    <property type="entry name" value="Thioredoxin-like_sf"/>
</dbReference>
<keyword evidence="4" id="KW-0676">Redox-active center</keyword>
<feature type="transmembrane region" description="Helical" evidence="5">
    <location>
        <begin position="20"/>
        <end position="41"/>
    </location>
</feature>
<evidence type="ECO:0000256" key="3">
    <source>
        <dbReference type="ARBA" id="ARBA00023157"/>
    </source>
</evidence>
<dbReference type="Proteomes" id="UP000216605">
    <property type="component" value="Unassembled WGS sequence"/>
</dbReference>
<dbReference type="GO" id="GO:0017004">
    <property type="term" value="P:cytochrome complex assembly"/>
    <property type="evidence" value="ECO:0007669"/>
    <property type="project" value="UniProtKB-KW"/>
</dbReference>
<dbReference type="SUPFAM" id="SSF52833">
    <property type="entry name" value="Thioredoxin-like"/>
    <property type="match status" value="1"/>
</dbReference>
<feature type="transmembrane region" description="Helical" evidence="5">
    <location>
        <begin position="145"/>
        <end position="163"/>
    </location>
</feature>
<accession>A0A255ZA83</accession>
<keyword evidence="5" id="KW-0472">Membrane</keyword>
<keyword evidence="3" id="KW-1015">Disulfide bond</keyword>
<comment type="caution">
    <text evidence="7">The sequence shown here is derived from an EMBL/GenBank/DDBJ whole genome shotgun (WGS) entry which is preliminary data.</text>
</comment>
<dbReference type="GO" id="GO:0016491">
    <property type="term" value="F:oxidoreductase activity"/>
    <property type="evidence" value="ECO:0007669"/>
    <property type="project" value="InterPro"/>
</dbReference>
<dbReference type="CDD" id="cd02966">
    <property type="entry name" value="TlpA_like_family"/>
    <property type="match status" value="1"/>
</dbReference>
<dbReference type="InterPro" id="IPR050553">
    <property type="entry name" value="Thioredoxin_ResA/DsbE_sf"/>
</dbReference>
<dbReference type="RefSeq" id="WP_094413329.1">
    <property type="nucleotide sequence ID" value="NZ_NOXV01000220.1"/>
</dbReference>
<evidence type="ECO:0000259" key="6">
    <source>
        <dbReference type="PROSITE" id="PS51352"/>
    </source>
</evidence>
<dbReference type="Pfam" id="PF12730">
    <property type="entry name" value="ABC2_membrane_4"/>
    <property type="match status" value="1"/>
</dbReference>
<dbReference type="GO" id="GO:0030313">
    <property type="term" value="C:cell envelope"/>
    <property type="evidence" value="ECO:0007669"/>
    <property type="project" value="UniProtKB-SubCell"/>
</dbReference>
<keyword evidence="5" id="KW-0812">Transmembrane</keyword>
<protein>
    <recommendedName>
        <fullName evidence="6">Thioredoxin domain-containing protein</fullName>
    </recommendedName>
</protein>
<dbReference type="CDD" id="cd21809">
    <property type="entry name" value="ABC-2_lan_permease-like"/>
    <property type="match status" value="1"/>
</dbReference>
<organism evidence="7 8">
    <name type="scientific">Flavobacterium cyanobacteriorum</name>
    <dbReference type="NCBI Taxonomy" id="2022802"/>
    <lineage>
        <taxon>Bacteria</taxon>
        <taxon>Pseudomonadati</taxon>
        <taxon>Bacteroidota</taxon>
        <taxon>Flavobacteriia</taxon>
        <taxon>Flavobacteriales</taxon>
        <taxon>Flavobacteriaceae</taxon>
        <taxon>Flavobacterium</taxon>
    </lineage>
</organism>
<evidence type="ECO:0000256" key="5">
    <source>
        <dbReference type="SAM" id="Phobius"/>
    </source>
</evidence>
<dbReference type="AlphaFoldDB" id="A0A255ZA83"/>
<dbReference type="EMBL" id="NOXV01000220">
    <property type="protein sequence ID" value="OYQ38366.1"/>
    <property type="molecule type" value="Genomic_DNA"/>
</dbReference>
<reference evidence="7 8" key="1">
    <citation type="submission" date="2017-07" db="EMBL/GenBank/DDBJ databases">
        <title>Flavobacterium cyanobacteriorum sp. nov., isolated from cyanobacterial aggregates in a eutrophic lake.</title>
        <authorList>
            <person name="Cai H."/>
        </authorList>
    </citation>
    <scope>NUCLEOTIDE SEQUENCE [LARGE SCALE GENOMIC DNA]</scope>
    <source>
        <strain evidence="7 8">TH021</strain>
    </source>
</reference>
<sequence length="736" mass="84191">MLNFKTALKAEYIKRKGTGIYLLSLIMGIISPILLFIVAFFDDTIQDGGLPYNYFTTYIEKCLSPFAEFFFPLLIIITVSRFTQLDHKNGGWQLMETQPVNKFSIYFSKFTMILLSNLVAILAMVGFSFLLGWLSSLFIEVPKEASFAFEAGAVLQIITRLFLASLMLTAMQYLIAVLLSSFIWSIVIGFFGLLLNLFLQGFSVSATWYPFEILSKISDHKKGSDLGYWILYSEVVGIIGAFLLLYIGYQWYVHKKFMQAFFRKPARFAMLLVVITVCTGLITWIVKPNKMLNYSETVVAGKIEGTGKFSRLFVIDQFVKDTVAAIPITNNTFNYTIKQDIPLNKYLLQFDGAMQGEAVFGSKDSIYISLRTSKKANDIKVTGTRLPENRYQQQQGQGWSMAEYYLEENENIDNPDRFTEVLAEEWRDALKESDNFRTADNYVPKDDFYEKNRMMVTIRYLNLWNDYLKKRAAMFPGQKTPENAAIKEMKRTVPLNDESLLNESAYFDYLKATLIAGNTKDIDENTKSIQAIAKLPAGSFKDKMLYWQLNKSLKEASTADERASLMAAYGNSFSNRKYAGILRQYDKLLLSLTKGKPALPFEASTLDGKPFSLASLNGKHIVIDVWATWCSPCRVQSPYFEKLALKYKKYPIQFAAVSTDDRIDKWYVEAKTKSASVLQLHADNNRKFCDMYNIESIPRFIFIDPQGNFINAEMPYPDDKVFEKLIREALGLPEEK</sequence>
<comment type="subcellular location">
    <subcellularLocation>
        <location evidence="1">Cell envelope</location>
    </subcellularLocation>
</comment>
<dbReference type="OrthoDB" id="743079at2"/>
<gene>
    <name evidence="7" type="ORF">CHU92_05315</name>
</gene>
<evidence type="ECO:0000313" key="8">
    <source>
        <dbReference type="Proteomes" id="UP000216605"/>
    </source>
</evidence>
<dbReference type="PANTHER" id="PTHR42852">
    <property type="entry name" value="THIOL:DISULFIDE INTERCHANGE PROTEIN DSBE"/>
    <property type="match status" value="1"/>
</dbReference>
<feature type="domain" description="Thioredoxin" evidence="6">
    <location>
        <begin position="592"/>
        <end position="735"/>
    </location>
</feature>
<dbReference type="InterPro" id="IPR013740">
    <property type="entry name" value="Redoxin"/>
</dbReference>
<evidence type="ECO:0000313" key="7">
    <source>
        <dbReference type="EMBL" id="OYQ38366.1"/>
    </source>
</evidence>
<keyword evidence="2" id="KW-0201">Cytochrome c-type biogenesis</keyword>
<feature type="transmembrane region" description="Helical" evidence="5">
    <location>
        <begin position="175"/>
        <end position="199"/>
    </location>
</feature>
<dbReference type="InterPro" id="IPR013766">
    <property type="entry name" value="Thioredoxin_domain"/>
</dbReference>
<feature type="transmembrane region" description="Helical" evidence="5">
    <location>
        <begin position="268"/>
        <end position="286"/>
    </location>
</feature>
<feature type="transmembrane region" description="Helical" evidence="5">
    <location>
        <begin position="226"/>
        <end position="247"/>
    </location>
</feature>